<keyword evidence="2 4" id="KW-0238">DNA-binding</keyword>
<evidence type="ECO:0000256" key="4">
    <source>
        <dbReference type="PROSITE-ProRule" id="PRU00335"/>
    </source>
</evidence>
<evidence type="ECO:0000259" key="5">
    <source>
        <dbReference type="PROSITE" id="PS50977"/>
    </source>
</evidence>
<evidence type="ECO:0000256" key="3">
    <source>
        <dbReference type="ARBA" id="ARBA00023163"/>
    </source>
</evidence>
<keyword evidence="7" id="KW-1185">Reference proteome</keyword>
<dbReference type="GO" id="GO:0000976">
    <property type="term" value="F:transcription cis-regulatory region binding"/>
    <property type="evidence" value="ECO:0007669"/>
    <property type="project" value="TreeGrafter"/>
</dbReference>
<dbReference type="PANTHER" id="PTHR30055:SF181">
    <property type="entry name" value="BLR6905 PROTEIN"/>
    <property type="match status" value="1"/>
</dbReference>
<feature type="domain" description="HTH tetR-type" evidence="5">
    <location>
        <begin position="1"/>
        <end position="61"/>
    </location>
</feature>
<dbReference type="PRINTS" id="PR00455">
    <property type="entry name" value="HTHTETR"/>
</dbReference>
<dbReference type="SUPFAM" id="SSF46689">
    <property type="entry name" value="Homeodomain-like"/>
    <property type="match status" value="1"/>
</dbReference>
<evidence type="ECO:0000256" key="1">
    <source>
        <dbReference type="ARBA" id="ARBA00023015"/>
    </source>
</evidence>
<dbReference type="FunFam" id="1.10.10.60:FF:000141">
    <property type="entry name" value="TetR family transcriptional regulator"/>
    <property type="match status" value="1"/>
</dbReference>
<dbReference type="InterPro" id="IPR050109">
    <property type="entry name" value="HTH-type_TetR-like_transc_reg"/>
</dbReference>
<accession>A0A1G7KRK9</accession>
<dbReference type="STRING" id="482827.SAMN04488243_1496"/>
<keyword evidence="3" id="KW-0804">Transcription</keyword>
<dbReference type="GO" id="GO:0003700">
    <property type="term" value="F:DNA-binding transcription factor activity"/>
    <property type="evidence" value="ECO:0007669"/>
    <property type="project" value="TreeGrafter"/>
</dbReference>
<dbReference type="EMBL" id="FNBC01000049">
    <property type="protein sequence ID" value="SDF39847.1"/>
    <property type="molecule type" value="Genomic_DNA"/>
</dbReference>
<dbReference type="Proteomes" id="UP000199446">
    <property type="component" value="Unassembled WGS sequence"/>
</dbReference>
<name>A0A1G7KRK9_9DEIN</name>
<evidence type="ECO:0000313" key="6">
    <source>
        <dbReference type="EMBL" id="SDF39847.1"/>
    </source>
</evidence>
<dbReference type="Gene3D" id="1.10.357.10">
    <property type="entry name" value="Tetracycline Repressor, domain 2"/>
    <property type="match status" value="1"/>
</dbReference>
<keyword evidence="1" id="KW-0805">Transcription regulation</keyword>
<protein>
    <submittedName>
        <fullName evidence="6">Transcriptional regulator, TetR family</fullName>
    </submittedName>
</protein>
<dbReference type="Pfam" id="PF00440">
    <property type="entry name" value="TetR_N"/>
    <property type="match status" value="1"/>
</dbReference>
<evidence type="ECO:0000256" key="2">
    <source>
        <dbReference type="ARBA" id="ARBA00023125"/>
    </source>
</evidence>
<dbReference type="OrthoDB" id="9814200at2"/>
<dbReference type="InterPro" id="IPR009057">
    <property type="entry name" value="Homeodomain-like_sf"/>
</dbReference>
<evidence type="ECO:0000313" key="7">
    <source>
        <dbReference type="Proteomes" id="UP000199446"/>
    </source>
</evidence>
<dbReference type="PANTHER" id="PTHR30055">
    <property type="entry name" value="HTH-TYPE TRANSCRIPTIONAL REGULATOR RUTR"/>
    <property type="match status" value="1"/>
</dbReference>
<organism evidence="6 7">
    <name type="scientific">Thermus arciformis</name>
    <dbReference type="NCBI Taxonomy" id="482827"/>
    <lineage>
        <taxon>Bacteria</taxon>
        <taxon>Thermotogati</taxon>
        <taxon>Deinococcota</taxon>
        <taxon>Deinococci</taxon>
        <taxon>Thermales</taxon>
        <taxon>Thermaceae</taxon>
        <taxon>Thermus</taxon>
    </lineage>
</organism>
<sequence length="178" mass="19927">MDTRTRILQAARRALAERGYAATRLDELAAELGLTKGAFYHHFPSKRALLEALLEESRSRAASALEAPGSLEERLFRYALAYREGVEPLSALATAHGGRGGEEEAKALAQEAMRREMAHLEAFFEERFPGEGRSLAGLFSSLVHGAFMLEKHLGGYRAEELLRDWIRVFIRGLPQREE</sequence>
<reference evidence="7" key="1">
    <citation type="submission" date="2016-10" db="EMBL/GenBank/DDBJ databases">
        <authorList>
            <person name="Varghese N."/>
            <person name="Submissions S."/>
        </authorList>
    </citation>
    <scope>NUCLEOTIDE SEQUENCE [LARGE SCALE GENOMIC DNA]</scope>
    <source>
        <strain evidence="7">CGMCC 1.6992</strain>
    </source>
</reference>
<dbReference type="InterPro" id="IPR001647">
    <property type="entry name" value="HTH_TetR"/>
</dbReference>
<proteinExistence type="predicted"/>
<dbReference type="RefSeq" id="WP_093008594.1">
    <property type="nucleotide sequence ID" value="NZ_FNBC01000049.1"/>
</dbReference>
<dbReference type="PROSITE" id="PS50977">
    <property type="entry name" value="HTH_TETR_2"/>
    <property type="match status" value="1"/>
</dbReference>
<feature type="DNA-binding region" description="H-T-H motif" evidence="4">
    <location>
        <begin position="24"/>
        <end position="43"/>
    </location>
</feature>
<dbReference type="AlphaFoldDB" id="A0A1G7KRK9"/>
<gene>
    <name evidence="6" type="ORF">SAMN04488243_1496</name>
</gene>